<dbReference type="AlphaFoldDB" id="A0A0U5JE41"/>
<protein>
    <submittedName>
        <fullName evidence="1">Uncharacterized protein</fullName>
    </submittedName>
</protein>
<reference evidence="2" key="1">
    <citation type="submission" date="2015-09" db="EMBL/GenBank/DDBJ databases">
        <authorList>
            <person name="Bertelli C."/>
        </authorList>
    </citation>
    <scope>NUCLEOTIDE SEQUENCE [LARGE SCALE GENOMIC DNA]</scope>
    <source>
        <strain evidence="2">KNic</strain>
    </source>
</reference>
<evidence type="ECO:0000313" key="2">
    <source>
        <dbReference type="Proteomes" id="UP000069902"/>
    </source>
</evidence>
<organism evidence="1 2">
    <name type="scientific">Candidatus Protochlamydia naegleriophila</name>
    <dbReference type="NCBI Taxonomy" id="389348"/>
    <lineage>
        <taxon>Bacteria</taxon>
        <taxon>Pseudomonadati</taxon>
        <taxon>Chlamydiota</taxon>
        <taxon>Chlamydiia</taxon>
        <taxon>Parachlamydiales</taxon>
        <taxon>Parachlamydiaceae</taxon>
        <taxon>Candidatus Protochlamydia</taxon>
    </lineage>
</organism>
<name>A0A0U5JE41_9BACT</name>
<dbReference type="Proteomes" id="UP000069902">
    <property type="component" value="Chromosome cPNK"/>
</dbReference>
<dbReference type="RefSeq" id="WP_059059980.1">
    <property type="nucleotide sequence ID" value="NZ_LN879502.1"/>
</dbReference>
<sequence>MTQSLKNSQEANSPLTQQALFSLNEIPLYDAFPSIDTIIASFRSPEFLALSVRKRFRTVNRALYDLIQEAPAKSFLLGAVLAFMDRINREKVLNEPLNMASFEFWLNNFSDLSDHDNYETRAKIAGRWIPRGDYQAFFPIGMDRVYTGSHFVAAHLSPDVDTMVASFWGWVDAFAARVGSGLHLWCLPGGPPDSPVTSIINEMFGPGLFTSLPRTAQTLTLTAMDMVTQKLLTKEVGGTLTGTIDHGSNEKAVILIDDNGHYLGDWRSSDVEIVRQIIILFKSCLRWFENNLHTRLITLFAKIDLSVKDFPAFNSSVFDVKIKDCEPALEFNEKQKNDLQDFFCKILGVEKGLNGTFGDLIHALHQLSISELAAFQQKVESLPTSDIFDEQGKLKEDRPKIFHRLEKIINHLDAAIHNVRNYVERLDIVLGIKHKVLGFPLLYINLRSDVDEMRHKMQNYDFLTVVIPEKNGSLFPVGIVRAGDLRMTGLGTVSLRDFCNLEEVKMASYLEVISVVDHHKSSLKTLSVPSALIGDAQSCNVLLAEQAFLINDHYSLGGMTPEQIESHIQAIASTPTNPSQIRILQRLLQRRMAAHRTDAFYVHPKREFQEYLSYLHAILDDTDLLTKVSNRDLNCVAQLLNRLKSLSVGYETEIIHFDDIPKNKAFTKIAAQRILQQEDMYSLYKKIYDFRETSVEDNLALCISGHYSNIFLDAKEQNGCARVGQTKIFASNFNYFLDHAQEIRSIWLNKSQEVNQEHPEIDLHIHMISTIASAEEVYRNMVGPHPHSDELWFWIPETQQGNDHLNSFLAGFQYAVKGIKDSMEIDILGSNAHDFIQAFSQYFPEVPRKVAPNTQEGMPIAVLRFKAGALNSRKSMITPFLPRLIS</sequence>
<dbReference type="InParanoid" id="A0A0U5JE41"/>
<dbReference type="KEGG" id="pnl:PNK_0406"/>
<gene>
    <name evidence="1" type="ORF">PNK_0406</name>
</gene>
<keyword evidence="2" id="KW-1185">Reference proteome</keyword>
<accession>A0A0U5JE41</accession>
<evidence type="ECO:0000313" key="1">
    <source>
        <dbReference type="EMBL" id="CUI16038.1"/>
    </source>
</evidence>
<dbReference type="EMBL" id="LN879502">
    <property type="protein sequence ID" value="CUI16038.1"/>
    <property type="molecule type" value="Genomic_DNA"/>
</dbReference>
<dbReference type="PATRIC" id="fig|389348.3.peg.453"/>
<proteinExistence type="predicted"/>